<dbReference type="AlphaFoldDB" id="U2Y411"/>
<dbReference type="GO" id="GO:0032787">
    <property type="term" value="P:monocarboxylic acid metabolic process"/>
    <property type="evidence" value="ECO:0007669"/>
    <property type="project" value="UniProtKB-ARBA"/>
</dbReference>
<protein>
    <submittedName>
        <fullName evidence="3">Putative oxidoreductase</fullName>
    </submittedName>
</protein>
<dbReference type="eggNOG" id="COG1028">
    <property type="taxonomic scope" value="Bacteria"/>
</dbReference>
<dbReference type="Gene3D" id="3.40.50.720">
    <property type="entry name" value="NAD(P)-binding Rossmann-like Domain"/>
    <property type="match status" value="1"/>
</dbReference>
<evidence type="ECO:0000256" key="1">
    <source>
        <dbReference type="ARBA" id="ARBA00006484"/>
    </source>
</evidence>
<name>U2Y411_9SPHN</name>
<gene>
    <name evidence="3" type="ORF">NT2_01_05450</name>
</gene>
<dbReference type="PRINTS" id="PR00080">
    <property type="entry name" value="SDRFAMILY"/>
</dbReference>
<dbReference type="InterPro" id="IPR020904">
    <property type="entry name" value="Sc_DH/Rdtase_CS"/>
</dbReference>
<evidence type="ECO:0000313" key="4">
    <source>
        <dbReference type="Proteomes" id="UP000016568"/>
    </source>
</evidence>
<dbReference type="InterPro" id="IPR036291">
    <property type="entry name" value="NAD(P)-bd_dom_sf"/>
</dbReference>
<dbReference type="PROSITE" id="PS00061">
    <property type="entry name" value="ADH_SHORT"/>
    <property type="match status" value="1"/>
</dbReference>
<dbReference type="RefSeq" id="WP_021688678.1">
    <property type="nucleotide sequence ID" value="NZ_BASZ01000001.1"/>
</dbReference>
<proteinExistence type="inferred from homology"/>
<dbReference type="SUPFAM" id="SSF51735">
    <property type="entry name" value="NAD(P)-binding Rossmann-fold domains"/>
    <property type="match status" value="1"/>
</dbReference>
<evidence type="ECO:0000313" key="3">
    <source>
        <dbReference type="EMBL" id="GAD47771.1"/>
    </source>
</evidence>
<dbReference type="OrthoDB" id="9810935at2"/>
<dbReference type="EMBL" id="BASZ01000001">
    <property type="protein sequence ID" value="GAD47771.1"/>
    <property type="molecule type" value="Genomic_DNA"/>
</dbReference>
<sequence>MEESYASQGPSLAGKVALVTGASRGIGRAIAQRFASAGALVVVTARSLDRPVEGADVADGTLRETVELVRQAGGSAIAIAADLENPDDRARLLEAAVSQAGGIDILVNNAGLTRFAASETMPAALLERTIDHYFRIPFLLSQAVIPQMKARGRGWIINLGSVAALRPMTGHNLVLGDTVYAASKAALARLTQGLAAELQADNIAVNLVAPSTAVRTPGGKDIIPDDFPTEDVEYLAATALAMAHLPASERTGQLAFSMHYANETDLVVHSLDGRDVLPRRLPPDWAHPDIAFSSRVQFQGHA</sequence>
<dbReference type="InterPro" id="IPR050259">
    <property type="entry name" value="SDR"/>
</dbReference>
<evidence type="ECO:0000256" key="2">
    <source>
        <dbReference type="RuleBase" id="RU000363"/>
    </source>
</evidence>
<dbReference type="InterPro" id="IPR002347">
    <property type="entry name" value="SDR_fam"/>
</dbReference>
<accession>U2Y411</accession>
<dbReference type="KEGG" id="ntd:EGO55_14420"/>
<keyword evidence="4" id="KW-1185">Reference proteome</keyword>
<organism evidence="3 4">
    <name type="scientific">Caenibius tardaugens NBRC 16725</name>
    <dbReference type="NCBI Taxonomy" id="1219035"/>
    <lineage>
        <taxon>Bacteria</taxon>
        <taxon>Pseudomonadati</taxon>
        <taxon>Pseudomonadota</taxon>
        <taxon>Alphaproteobacteria</taxon>
        <taxon>Sphingomonadales</taxon>
        <taxon>Erythrobacteraceae</taxon>
        <taxon>Caenibius</taxon>
    </lineage>
</organism>
<reference evidence="3 4" key="1">
    <citation type="submission" date="2013-09" db="EMBL/GenBank/DDBJ databases">
        <title>Whole genome shotgun sequence of Novosphingobium tardaugens NBRC 16725.</title>
        <authorList>
            <person name="Isaki S."/>
            <person name="Hosoyama A."/>
            <person name="Tsuchikane K."/>
            <person name="Katsumata H."/>
            <person name="Ando Y."/>
            <person name="Yamazaki S."/>
            <person name="Fujita N."/>
        </authorList>
    </citation>
    <scope>NUCLEOTIDE SEQUENCE [LARGE SCALE GENOMIC DNA]</scope>
    <source>
        <strain evidence="3 4">NBRC 16725</strain>
    </source>
</reference>
<dbReference type="PRINTS" id="PR00081">
    <property type="entry name" value="GDHRDH"/>
</dbReference>
<dbReference type="Proteomes" id="UP000016568">
    <property type="component" value="Unassembled WGS sequence"/>
</dbReference>
<comment type="similarity">
    <text evidence="1 2">Belongs to the short-chain dehydrogenases/reductases (SDR) family.</text>
</comment>
<dbReference type="Pfam" id="PF00106">
    <property type="entry name" value="adh_short"/>
    <property type="match status" value="1"/>
</dbReference>
<comment type="caution">
    <text evidence="3">The sequence shown here is derived from an EMBL/GenBank/DDBJ whole genome shotgun (WGS) entry which is preliminary data.</text>
</comment>
<dbReference type="PANTHER" id="PTHR42879">
    <property type="entry name" value="3-OXOACYL-(ACYL-CARRIER-PROTEIN) REDUCTASE"/>
    <property type="match status" value="1"/>
</dbReference>